<dbReference type="GO" id="GO:0043709">
    <property type="term" value="P:cell adhesion involved in single-species biofilm formation"/>
    <property type="evidence" value="ECO:0007669"/>
    <property type="project" value="TreeGrafter"/>
</dbReference>
<feature type="transmembrane region" description="Helical" evidence="3">
    <location>
        <begin position="176"/>
        <end position="194"/>
    </location>
</feature>
<evidence type="ECO:0000313" key="5">
    <source>
        <dbReference type="EMBL" id="ASG22654.1"/>
    </source>
</evidence>
<keyword evidence="6" id="KW-1185">Reference proteome</keyword>
<accession>A0A248JWT4</accession>
<dbReference type="NCBIfam" id="TIGR00254">
    <property type="entry name" value="GGDEF"/>
    <property type="match status" value="1"/>
</dbReference>
<keyword evidence="3" id="KW-0812">Transmembrane</keyword>
<proteinExistence type="predicted"/>
<sequence>MCRAGMGRQGTDPVGHHIKQVVWPDRAYVDYKFDHHRLFSTIMTVATSITVSGLWGWDYVIDAEGARRTIGLRLVMSVIIVLHALLLHFRVPRRLTTAYAFIGAFTCQMLFIEVLNRLDHGMQAQFSGFLFFTFLPLLVMQYVPFTTGAAFMVLIISLPPAAGAVGFAHDFEYVKYPLLLGPVGAMFICVLFAFEQINYTSYESQRLLRLVAITDSLTGAGTRRFITDTAAREMARARRYGGPLSVLMLDIDHFKRINDTWGHQAGDQAIRAVVDLCQGAIRDTDVIGRFGGEEFVILLPQTDRPEAERVAERLRCAVAAAPIPLAPDVSVTLTCSLGVTTLSANDHSVDTLLGRADKALYAAKNAGRNRVSVAA</sequence>
<reference evidence="5 6" key="1">
    <citation type="submission" date="2017-06" db="EMBL/GenBank/DDBJ databases">
        <title>Complete genome sequence of Nitrospirillum amazonense strain CBAmC, an endophytic nitrogen-fixing and plant growth-promoting bacterium, isolated from sugarcane.</title>
        <authorList>
            <person name="Schwab S."/>
            <person name="dos Santos Teixeira K.R."/>
            <person name="Simoes Araujo J.L."/>
            <person name="Soares Vidal M."/>
            <person name="Borges de Freitas H.R."/>
            <person name="Rivello Crivelaro A.L."/>
            <person name="Bueno de Camargo Nunes A."/>
            <person name="dos Santos C.M."/>
            <person name="Palmeira da Silva Rosa D."/>
            <person name="da Silva Padilha D."/>
            <person name="da Silva E."/>
            <person name="Araujo Terra L."/>
            <person name="Soares Mendes V."/>
            <person name="Farinelli L."/>
            <person name="Magalhaes Cruz L."/>
            <person name="Baldani J.I."/>
        </authorList>
    </citation>
    <scope>NUCLEOTIDE SEQUENCE [LARGE SCALE GENOMIC DNA]</scope>
    <source>
        <strain evidence="5 6">CBAmC</strain>
    </source>
</reference>
<dbReference type="GO" id="GO:0052621">
    <property type="term" value="F:diguanylate cyclase activity"/>
    <property type="evidence" value="ECO:0007669"/>
    <property type="project" value="UniProtKB-EC"/>
</dbReference>
<gene>
    <name evidence="5" type="ORF">Y958_17190</name>
</gene>
<dbReference type="InterPro" id="IPR043128">
    <property type="entry name" value="Rev_trsase/Diguanyl_cyclase"/>
</dbReference>
<feature type="transmembrane region" description="Helical" evidence="3">
    <location>
        <begin position="95"/>
        <end position="114"/>
    </location>
</feature>
<dbReference type="AlphaFoldDB" id="A0A248JWT4"/>
<feature type="transmembrane region" description="Helical" evidence="3">
    <location>
        <begin position="38"/>
        <end position="58"/>
    </location>
</feature>
<evidence type="ECO:0000313" key="6">
    <source>
        <dbReference type="Proteomes" id="UP000197153"/>
    </source>
</evidence>
<dbReference type="FunFam" id="3.30.70.270:FF:000001">
    <property type="entry name" value="Diguanylate cyclase domain protein"/>
    <property type="match status" value="1"/>
</dbReference>
<feature type="transmembrane region" description="Helical" evidence="3">
    <location>
        <begin position="126"/>
        <end position="143"/>
    </location>
</feature>
<keyword evidence="3" id="KW-1133">Transmembrane helix</keyword>
<dbReference type="SUPFAM" id="SSF55073">
    <property type="entry name" value="Nucleotide cyclase"/>
    <property type="match status" value="1"/>
</dbReference>
<dbReference type="EC" id="2.7.7.65" evidence="1"/>
<keyword evidence="3" id="KW-0472">Membrane</keyword>
<evidence type="ECO:0000256" key="2">
    <source>
        <dbReference type="ARBA" id="ARBA00034247"/>
    </source>
</evidence>
<organism evidence="5 6">
    <name type="scientific">Nitrospirillum viridazoti CBAmc</name>
    <dbReference type="NCBI Taxonomy" id="1441467"/>
    <lineage>
        <taxon>Bacteria</taxon>
        <taxon>Pseudomonadati</taxon>
        <taxon>Pseudomonadota</taxon>
        <taxon>Alphaproteobacteria</taxon>
        <taxon>Rhodospirillales</taxon>
        <taxon>Azospirillaceae</taxon>
        <taxon>Nitrospirillum</taxon>
        <taxon>Nitrospirillum viridazoti</taxon>
    </lineage>
</organism>
<dbReference type="InterPro" id="IPR000160">
    <property type="entry name" value="GGDEF_dom"/>
</dbReference>
<feature type="transmembrane region" description="Helical" evidence="3">
    <location>
        <begin position="149"/>
        <end position="169"/>
    </location>
</feature>
<evidence type="ECO:0000256" key="3">
    <source>
        <dbReference type="SAM" id="Phobius"/>
    </source>
</evidence>
<dbReference type="InterPro" id="IPR029787">
    <property type="entry name" value="Nucleotide_cyclase"/>
</dbReference>
<dbReference type="Gene3D" id="3.30.70.270">
    <property type="match status" value="1"/>
</dbReference>
<dbReference type="PANTHER" id="PTHR45138:SF9">
    <property type="entry name" value="DIGUANYLATE CYCLASE DGCM-RELATED"/>
    <property type="match status" value="1"/>
</dbReference>
<dbReference type="PANTHER" id="PTHR45138">
    <property type="entry name" value="REGULATORY COMPONENTS OF SENSORY TRANSDUCTION SYSTEM"/>
    <property type="match status" value="1"/>
</dbReference>
<dbReference type="KEGG" id="nao:Y958_17190"/>
<dbReference type="Pfam" id="PF20968">
    <property type="entry name" value="MASE8"/>
    <property type="match status" value="1"/>
</dbReference>
<evidence type="ECO:0000256" key="1">
    <source>
        <dbReference type="ARBA" id="ARBA00012528"/>
    </source>
</evidence>
<dbReference type="Proteomes" id="UP000197153">
    <property type="component" value="Chromosome 2"/>
</dbReference>
<comment type="catalytic activity">
    <reaction evidence="2">
        <text>2 GTP = 3',3'-c-di-GMP + 2 diphosphate</text>
        <dbReference type="Rhea" id="RHEA:24898"/>
        <dbReference type="ChEBI" id="CHEBI:33019"/>
        <dbReference type="ChEBI" id="CHEBI:37565"/>
        <dbReference type="ChEBI" id="CHEBI:58805"/>
        <dbReference type="EC" id="2.7.7.65"/>
    </reaction>
</comment>
<dbReference type="PROSITE" id="PS50887">
    <property type="entry name" value="GGDEF"/>
    <property type="match status" value="1"/>
</dbReference>
<dbReference type="InterPro" id="IPR050469">
    <property type="entry name" value="Diguanylate_Cyclase"/>
</dbReference>
<feature type="domain" description="GGDEF" evidence="4">
    <location>
        <begin position="242"/>
        <end position="375"/>
    </location>
</feature>
<dbReference type="InterPro" id="IPR048431">
    <property type="entry name" value="MASE8"/>
</dbReference>
<feature type="transmembrane region" description="Helical" evidence="3">
    <location>
        <begin position="70"/>
        <end position="89"/>
    </location>
</feature>
<name>A0A248JWT4_9PROT</name>
<dbReference type="SMART" id="SM00267">
    <property type="entry name" value="GGDEF"/>
    <property type="match status" value="1"/>
</dbReference>
<dbReference type="Pfam" id="PF00990">
    <property type="entry name" value="GGDEF"/>
    <property type="match status" value="1"/>
</dbReference>
<evidence type="ECO:0000259" key="4">
    <source>
        <dbReference type="PROSITE" id="PS50887"/>
    </source>
</evidence>
<dbReference type="CDD" id="cd01949">
    <property type="entry name" value="GGDEF"/>
    <property type="match status" value="1"/>
</dbReference>
<dbReference type="EMBL" id="CP022111">
    <property type="protein sequence ID" value="ASG22654.1"/>
    <property type="molecule type" value="Genomic_DNA"/>
</dbReference>
<dbReference type="GO" id="GO:1902201">
    <property type="term" value="P:negative regulation of bacterial-type flagellum-dependent cell motility"/>
    <property type="evidence" value="ECO:0007669"/>
    <property type="project" value="TreeGrafter"/>
</dbReference>
<dbReference type="GO" id="GO:0005886">
    <property type="term" value="C:plasma membrane"/>
    <property type="evidence" value="ECO:0007669"/>
    <property type="project" value="TreeGrafter"/>
</dbReference>
<protein>
    <recommendedName>
        <fullName evidence="1">diguanylate cyclase</fullName>
        <ecNumber evidence="1">2.7.7.65</ecNumber>
    </recommendedName>
</protein>